<dbReference type="PANTHER" id="PTHR30383">
    <property type="entry name" value="THIOESTERASE 1/PROTEASE 1/LYSOPHOSPHOLIPASE L1"/>
    <property type="match status" value="1"/>
</dbReference>
<evidence type="ECO:0000256" key="4">
    <source>
        <dbReference type="ARBA" id="ARBA00022729"/>
    </source>
</evidence>
<comment type="caution">
    <text evidence="8">The sequence shown here is derived from an EMBL/GenBank/DDBJ whole genome shotgun (WGS) entry which is preliminary data.</text>
</comment>
<keyword evidence="9" id="KW-1185">Reference proteome</keyword>
<dbReference type="SMART" id="SM00148">
    <property type="entry name" value="PLCXc"/>
    <property type="match status" value="1"/>
</dbReference>
<dbReference type="CDD" id="cd01833">
    <property type="entry name" value="XynB_like"/>
    <property type="match status" value="1"/>
</dbReference>
<dbReference type="InterPro" id="IPR013517">
    <property type="entry name" value="FG-GAP"/>
</dbReference>
<reference evidence="8" key="1">
    <citation type="submission" date="2022-06" db="EMBL/GenBank/DDBJ databases">
        <title>Genome public.</title>
        <authorList>
            <person name="Sun Q."/>
        </authorList>
    </citation>
    <scope>NUCLEOTIDE SEQUENCE</scope>
    <source>
        <strain evidence="8">CWNU-1</strain>
    </source>
</reference>
<dbReference type="Pfam" id="PF00388">
    <property type="entry name" value="PI-PLC-X"/>
    <property type="match status" value="1"/>
</dbReference>
<comment type="catalytic activity">
    <reaction evidence="1">
        <text>a 1,2-diacyl-sn-glycero-3-phospho-(1D-myo-inositol) = 1D-myo-inositol 1,2-cyclic phosphate + a 1,2-diacyl-sn-glycerol</text>
        <dbReference type="Rhea" id="RHEA:17093"/>
        <dbReference type="ChEBI" id="CHEBI:17815"/>
        <dbReference type="ChEBI" id="CHEBI:57880"/>
        <dbReference type="ChEBI" id="CHEBI:58484"/>
        <dbReference type="EC" id="4.6.1.13"/>
    </reaction>
</comment>
<dbReference type="EC" id="4.6.1.13" evidence="2"/>
<dbReference type="Pfam" id="PF13472">
    <property type="entry name" value="Lipase_GDSL_2"/>
    <property type="match status" value="1"/>
</dbReference>
<dbReference type="EMBL" id="JAMQAW010000007">
    <property type="protein sequence ID" value="MCM2388359.1"/>
    <property type="molecule type" value="Genomic_DNA"/>
</dbReference>
<accession>A0ABT0UK27</accession>
<dbReference type="InterPro" id="IPR051532">
    <property type="entry name" value="Ester_Hydrolysis_Enzymes"/>
</dbReference>
<dbReference type="SUPFAM" id="SSF52266">
    <property type="entry name" value="SGNH hydrolase"/>
    <property type="match status" value="1"/>
</dbReference>
<dbReference type="InterPro" id="IPR013830">
    <property type="entry name" value="SGNH_hydro"/>
</dbReference>
<dbReference type="Gene3D" id="3.40.50.1110">
    <property type="entry name" value="SGNH hydrolase"/>
    <property type="match status" value="1"/>
</dbReference>
<dbReference type="InterPro" id="IPR000909">
    <property type="entry name" value="PLipase_C_PInositol-sp_X_dom"/>
</dbReference>
<evidence type="ECO:0000313" key="9">
    <source>
        <dbReference type="Proteomes" id="UP001431429"/>
    </source>
</evidence>
<evidence type="ECO:0000313" key="8">
    <source>
        <dbReference type="EMBL" id="MCM2388359.1"/>
    </source>
</evidence>
<dbReference type="PANTHER" id="PTHR30383:SF5">
    <property type="entry name" value="SGNH HYDROLASE-TYPE ESTERASE DOMAIN-CONTAINING PROTEIN"/>
    <property type="match status" value="1"/>
</dbReference>
<sequence length="859" mass="91294">MGRQQHPSGYTRAVARWLRQRAAVVLAFTMAIGLATEGLFPAEAEAARRTPYYQSLKEAHHPDWMGKINDDVSLGRLSIPGTHDTLAIRGGDLVATQEDYGVSGATLRAQLDAGIRSIDIRVRVIGDNFTIHHGAFYQEANFSDVLLVLKTFLAERPSETVLLNLKAECTGSWPSCTDEPDTTTGDDRRRIFEKYRDTDPSRDVLYQPSVSGAGTIAVPNLGQVRGKAVLTQFRGPHGGPFGNLGLTQLYSDQDRAHHIQDEDYVASLDAIEGKWQKARNHFTRINADSNQNALYLNYLSGSSLLAYPYSVAGGSLGFRGVNEFALDYLQGGNASRTGAVIMDFPGGGLINAILAANATLPPPRAKVPRMAVMPLGDSITLGVGSSTRTGYRPALAAELADEAVTAQFVGSQVDADGVTRHEGHSGWRIDQLQAEIEAWLFEAKPNVVTLHIGTNDMNRDYQVATAPQRLGALIDQIHTASPDTAVVVASLVPATDPAVQARVNAYNAAIPGIVSSRAAQGYKITQVSMGGLTTADLNDNLHPNNAGYTKMASAFLGGVRELAHKGWIKETVVVKPAPPKRATSVGDYDVDINGDGLADYLVVDGNGATRAWLNNGTGGWTEQGYIASGSTDWTGSQVRFADVAGDGRADYLVVEPTGAVRAFVNLGGDGRGGWTDKGLIASGSAAWTGEQVRFADVGGDAYADYLVVDGNGATRAFLNTTNVTTNVIKWTDQGTIASGSAAWTGEQVRFADVGGDAYADYLVVDDNGATRAFVNTGGNGRGGWAEKGYIASGSANWLGRQIRFANVSGDARPEYLILDDSGAIRSFLNTTTPATGAIKWTDQGTIASGVGAPGHRVRI</sequence>
<dbReference type="Proteomes" id="UP001431429">
    <property type="component" value="Unassembled WGS sequence"/>
</dbReference>
<feature type="domain" description="Phosphatidylinositol-specific phospholipase C X" evidence="7">
    <location>
        <begin position="70"/>
        <end position="233"/>
    </location>
</feature>
<keyword evidence="4" id="KW-0732">Signal</keyword>
<dbReference type="RefSeq" id="WP_250918696.1">
    <property type="nucleotide sequence ID" value="NZ_JAMQAW010000007.1"/>
</dbReference>
<evidence type="ECO:0000256" key="3">
    <source>
        <dbReference type="ARBA" id="ARBA00019758"/>
    </source>
</evidence>
<dbReference type="InterPro" id="IPR036514">
    <property type="entry name" value="SGNH_hydro_sf"/>
</dbReference>
<proteinExistence type="predicted"/>
<evidence type="ECO:0000256" key="6">
    <source>
        <dbReference type="ARBA" id="ARBA00030782"/>
    </source>
</evidence>
<name>A0ABT0UK27_9ACTN</name>
<dbReference type="CDD" id="cd08586">
    <property type="entry name" value="PI-PLCc_BcPLC_like"/>
    <property type="match status" value="1"/>
</dbReference>
<evidence type="ECO:0000256" key="1">
    <source>
        <dbReference type="ARBA" id="ARBA00001316"/>
    </source>
</evidence>
<protein>
    <recommendedName>
        <fullName evidence="3">1-phosphatidylinositol phosphodiesterase</fullName>
        <ecNumber evidence="2">4.6.1.13</ecNumber>
    </recommendedName>
    <alternativeName>
        <fullName evidence="5">Phosphatidylinositol diacylglycerol-lyase</fullName>
    </alternativeName>
    <alternativeName>
        <fullName evidence="6">Phosphatidylinositol-specific phospholipase C</fullName>
    </alternativeName>
</protein>
<evidence type="ECO:0000256" key="5">
    <source>
        <dbReference type="ARBA" id="ARBA00030474"/>
    </source>
</evidence>
<evidence type="ECO:0000256" key="2">
    <source>
        <dbReference type="ARBA" id="ARBA00012581"/>
    </source>
</evidence>
<gene>
    <name evidence="8" type="ORF">NBG84_08610</name>
</gene>
<dbReference type="PROSITE" id="PS50007">
    <property type="entry name" value="PIPLC_X_DOMAIN"/>
    <property type="match status" value="1"/>
</dbReference>
<dbReference type="Pfam" id="PF13517">
    <property type="entry name" value="FG-GAP_3"/>
    <property type="match status" value="1"/>
</dbReference>
<dbReference type="SUPFAM" id="SSF69318">
    <property type="entry name" value="Integrin alpha N-terminal domain"/>
    <property type="match status" value="2"/>
</dbReference>
<dbReference type="SUPFAM" id="SSF51695">
    <property type="entry name" value="PLC-like phosphodiesterases"/>
    <property type="match status" value="1"/>
</dbReference>
<organism evidence="8 9">
    <name type="scientific">Streptomyces albipurpureus</name>
    <dbReference type="NCBI Taxonomy" id="2897419"/>
    <lineage>
        <taxon>Bacteria</taxon>
        <taxon>Bacillati</taxon>
        <taxon>Actinomycetota</taxon>
        <taxon>Actinomycetes</taxon>
        <taxon>Kitasatosporales</taxon>
        <taxon>Streptomycetaceae</taxon>
        <taxon>Streptomyces</taxon>
    </lineage>
</organism>
<evidence type="ECO:0000259" key="7">
    <source>
        <dbReference type="SMART" id="SM00148"/>
    </source>
</evidence>
<dbReference type="InterPro" id="IPR028994">
    <property type="entry name" value="Integrin_alpha_N"/>
</dbReference>
<dbReference type="Gene3D" id="2.130.10.130">
    <property type="entry name" value="Integrin alpha, N-terminal"/>
    <property type="match status" value="1"/>
</dbReference>
<dbReference type="Gene3D" id="3.20.20.190">
    <property type="entry name" value="Phosphatidylinositol (PI) phosphodiesterase"/>
    <property type="match status" value="1"/>
</dbReference>
<dbReference type="InterPro" id="IPR017946">
    <property type="entry name" value="PLC-like_Pdiesterase_TIM-brl"/>
</dbReference>